<sequence length="70" mass="8203">MYIGYLVYGNPNQSDDIKTIEASPNYPCHLKCLRFRWSQVLNTTFSLKRIARPHTSLRILPSRHGRDRLS</sequence>
<name>A0A0C3KBT1_PISTI</name>
<proteinExistence type="predicted"/>
<protein>
    <submittedName>
        <fullName evidence="1">Uncharacterized protein</fullName>
    </submittedName>
</protein>
<dbReference type="InParanoid" id="A0A0C3KBT1"/>
<organism evidence="1 2">
    <name type="scientific">Pisolithus tinctorius Marx 270</name>
    <dbReference type="NCBI Taxonomy" id="870435"/>
    <lineage>
        <taxon>Eukaryota</taxon>
        <taxon>Fungi</taxon>
        <taxon>Dikarya</taxon>
        <taxon>Basidiomycota</taxon>
        <taxon>Agaricomycotina</taxon>
        <taxon>Agaricomycetes</taxon>
        <taxon>Agaricomycetidae</taxon>
        <taxon>Boletales</taxon>
        <taxon>Sclerodermatineae</taxon>
        <taxon>Pisolithaceae</taxon>
        <taxon>Pisolithus</taxon>
    </lineage>
</organism>
<accession>A0A0C3KBT1</accession>
<dbReference type="AlphaFoldDB" id="A0A0C3KBT1"/>
<evidence type="ECO:0000313" key="1">
    <source>
        <dbReference type="EMBL" id="KIO07097.1"/>
    </source>
</evidence>
<keyword evidence="2" id="KW-1185">Reference proteome</keyword>
<dbReference type="HOGENOM" id="CLU_2764856_0_0_1"/>
<reference evidence="2" key="2">
    <citation type="submission" date="2015-01" db="EMBL/GenBank/DDBJ databases">
        <title>Evolutionary Origins and Diversification of the Mycorrhizal Mutualists.</title>
        <authorList>
            <consortium name="DOE Joint Genome Institute"/>
            <consortium name="Mycorrhizal Genomics Consortium"/>
            <person name="Kohler A."/>
            <person name="Kuo A."/>
            <person name="Nagy L.G."/>
            <person name="Floudas D."/>
            <person name="Copeland A."/>
            <person name="Barry K.W."/>
            <person name="Cichocki N."/>
            <person name="Veneault-Fourrey C."/>
            <person name="LaButti K."/>
            <person name="Lindquist E.A."/>
            <person name="Lipzen A."/>
            <person name="Lundell T."/>
            <person name="Morin E."/>
            <person name="Murat C."/>
            <person name="Riley R."/>
            <person name="Ohm R."/>
            <person name="Sun H."/>
            <person name="Tunlid A."/>
            <person name="Henrissat B."/>
            <person name="Grigoriev I.V."/>
            <person name="Hibbett D.S."/>
            <person name="Martin F."/>
        </authorList>
    </citation>
    <scope>NUCLEOTIDE SEQUENCE [LARGE SCALE GENOMIC DNA]</scope>
    <source>
        <strain evidence="2">Marx 270</strain>
    </source>
</reference>
<reference evidence="1 2" key="1">
    <citation type="submission" date="2014-04" db="EMBL/GenBank/DDBJ databases">
        <authorList>
            <consortium name="DOE Joint Genome Institute"/>
            <person name="Kuo A."/>
            <person name="Kohler A."/>
            <person name="Costa M.D."/>
            <person name="Nagy L.G."/>
            <person name="Floudas D."/>
            <person name="Copeland A."/>
            <person name="Barry K.W."/>
            <person name="Cichocki N."/>
            <person name="Veneault-Fourrey C."/>
            <person name="LaButti K."/>
            <person name="Lindquist E.A."/>
            <person name="Lipzen A."/>
            <person name="Lundell T."/>
            <person name="Morin E."/>
            <person name="Murat C."/>
            <person name="Sun H."/>
            <person name="Tunlid A."/>
            <person name="Henrissat B."/>
            <person name="Grigoriev I.V."/>
            <person name="Hibbett D.S."/>
            <person name="Martin F."/>
            <person name="Nordberg H.P."/>
            <person name="Cantor M.N."/>
            <person name="Hua S.X."/>
        </authorList>
    </citation>
    <scope>NUCLEOTIDE SEQUENCE [LARGE SCALE GENOMIC DNA]</scope>
    <source>
        <strain evidence="1 2">Marx 270</strain>
    </source>
</reference>
<dbReference type="Proteomes" id="UP000054217">
    <property type="component" value="Unassembled WGS sequence"/>
</dbReference>
<evidence type="ECO:0000313" key="2">
    <source>
        <dbReference type="Proteomes" id="UP000054217"/>
    </source>
</evidence>
<feature type="non-terminal residue" evidence="1">
    <location>
        <position position="70"/>
    </location>
</feature>
<gene>
    <name evidence="1" type="ORF">M404DRAFT_998520</name>
</gene>
<dbReference type="EMBL" id="KN831961">
    <property type="protein sequence ID" value="KIO07097.1"/>
    <property type="molecule type" value="Genomic_DNA"/>
</dbReference>